<dbReference type="AlphaFoldDB" id="A0A319EQR8"/>
<dbReference type="SUPFAM" id="SSF53933">
    <property type="entry name" value="Microbial ribonucleases"/>
    <property type="match status" value="1"/>
</dbReference>
<evidence type="ECO:0000256" key="4">
    <source>
        <dbReference type="ARBA" id="ARBA00022759"/>
    </source>
</evidence>
<protein>
    <recommendedName>
        <fullName evidence="2">ribonuclease T1</fullName>
        <ecNumber evidence="2">4.6.1.24</ecNumber>
    </recommendedName>
</protein>
<organism evidence="10 11">
    <name type="scientific">Aspergillus sclerotiicarbonarius (strain CBS 121057 / IBT 28362)</name>
    <dbReference type="NCBI Taxonomy" id="1448318"/>
    <lineage>
        <taxon>Eukaryota</taxon>
        <taxon>Fungi</taxon>
        <taxon>Dikarya</taxon>
        <taxon>Ascomycota</taxon>
        <taxon>Pezizomycotina</taxon>
        <taxon>Eurotiomycetes</taxon>
        <taxon>Eurotiomycetidae</taxon>
        <taxon>Eurotiales</taxon>
        <taxon>Aspergillaceae</taxon>
        <taxon>Aspergillus</taxon>
        <taxon>Aspergillus subgen. Circumdati</taxon>
    </lineage>
</organism>
<comment type="catalytic activity">
    <reaction evidence="8">
        <text>[RNA] containing guanosine + H2O = an [RNA fragment]-3'-guanosine-3'-phosphate + a 5'-hydroxy-ribonucleotide-3'-[RNA fragment].</text>
        <dbReference type="EC" id="4.6.1.24"/>
    </reaction>
</comment>
<keyword evidence="11" id="KW-1185">Reference proteome</keyword>
<evidence type="ECO:0000256" key="3">
    <source>
        <dbReference type="ARBA" id="ARBA00022722"/>
    </source>
</evidence>
<feature type="chain" id="PRO_5016261133" description="ribonuclease T1" evidence="9">
    <location>
        <begin position="21"/>
        <end position="145"/>
    </location>
</feature>
<evidence type="ECO:0000256" key="5">
    <source>
        <dbReference type="ARBA" id="ARBA00022801"/>
    </source>
</evidence>
<dbReference type="CDD" id="cd00606">
    <property type="entry name" value="fungal_RNase"/>
    <property type="match status" value="1"/>
</dbReference>
<dbReference type="Proteomes" id="UP000248423">
    <property type="component" value="Unassembled WGS sequence"/>
</dbReference>
<reference evidence="10 11" key="1">
    <citation type="submission" date="2018-02" db="EMBL/GenBank/DDBJ databases">
        <title>The genomes of Aspergillus section Nigri reveals drivers in fungal speciation.</title>
        <authorList>
            <consortium name="DOE Joint Genome Institute"/>
            <person name="Vesth T.C."/>
            <person name="Nybo J."/>
            <person name="Theobald S."/>
            <person name="Brandl J."/>
            <person name="Frisvad J.C."/>
            <person name="Nielsen K.F."/>
            <person name="Lyhne E.K."/>
            <person name="Kogle M.E."/>
            <person name="Kuo A."/>
            <person name="Riley R."/>
            <person name="Clum A."/>
            <person name="Nolan M."/>
            <person name="Lipzen A."/>
            <person name="Salamov A."/>
            <person name="Henrissat B."/>
            <person name="Wiebenga A."/>
            <person name="De vries R.P."/>
            <person name="Grigoriev I.V."/>
            <person name="Mortensen U.H."/>
            <person name="Andersen M.R."/>
            <person name="Baker S.E."/>
        </authorList>
    </citation>
    <scope>NUCLEOTIDE SEQUENCE [LARGE SCALE GENOMIC DNA]</scope>
    <source>
        <strain evidence="10 11">CBS 121057</strain>
    </source>
</reference>
<keyword evidence="3" id="KW-0540">Nuclease</keyword>
<keyword evidence="6" id="KW-1015">Disulfide bond</keyword>
<evidence type="ECO:0000256" key="2">
    <source>
        <dbReference type="ARBA" id="ARBA00012549"/>
    </source>
</evidence>
<comment type="similarity">
    <text evidence="1">Belongs to the ribonuclease N1/T1 family.</text>
</comment>
<dbReference type="PANTHER" id="PTHR42104:SF1">
    <property type="entry name" value="EXTRACELLULAR GUANYL-SPECIFIC RIBONUCLEASE RNTA (AFU_ORTHOLOGUE AFUA_4G03230)"/>
    <property type="match status" value="1"/>
</dbReference>
<gene>
    <name evidence="10" type="ORF">BO78DRAFT_465900</name>
</gene>
<dbReference type="EC" id="4.6.1.24" evidence="2"/>
<sequence>MIFSKLTILLTTTLPTTILATATPHLLLTPRSCAYTCGNDCYTTSAISAAQAEGWKLWEEWRTVGKDKYPHTYHDYEGFDFPVEGPYLEFPILADGEVFTGGEPGADRVIFNRKDEFAGVITHTGAEGDDFVACDGGDSDYGYGY</sequence>
<dbReference type="Gene3D" id="3.10.450.30">
    <property type="entry name" value="Microbial ribonucleases"/>
    <property type="match status" value="1"/>
</dbReference>
<dbReference type="GO" id="GO:0003723">
    <property type="term" value="F:RNA binding"/>
    <property type="evidence" value="ECO:0007669"/>
    <property type="project" value="InterPro"/>
</dbReference>
<dbReference type="PANTHER" id="PTHR42104">
    <property type="entry name" value="EXTRACELLULAR GUANYL-SPECIFIC RIBONUCLEASE RNTA (AFU_ORTHOLOGUE AFUA_4G03230)"/>
    <property type="match status" value="1"/>
</dbReference>
<evidence type="ECO:0000256" key="7">
    <source>
        <dbReference type="ARBA" id="ARBA00023239"/>
    </source>
</evidence>
<evidence type="ECO:0000256" key="9">
    <source>
        <dbReference type="SAM" id="SignalP"/>
    </source>
</evidence>
<evidence type="ECO:0000313" key="10">
    <source>
        <dbReference type="EMBL" id="PYI11930.1"/>
    </source>
</evidence>
<evidence type="ECO:0000256" key="6">
    <source>
        <dbReference type="ARBA" id="ARBA00023157"/>
    </source>
</evidence>
<dbReference type="InterPro" id="IPR016191">
    <property type="entry name" value="Ribonuclease/ribotoxin"/>
</dbReference>
<evidence type="ECO:0000256" key="1">
    <source>
        <dbReference type="ARBA" id="ARBA00009006"/>
    </source>
</evidence>
<proteinExistence type="inferred from homology"/>
<evidence type="ECO:0000313" key="11">
    <source>
        <dbReference type="Proteomes" id="UP000248423"/>
    </source>
</evidence>
<keyword evidence="9" id="KW-0732">Signal</keyword>
<feature type="signal peptide" evidence="9">
    <location>
        <begin position="1"/>
        <end position="20"/>
    </location>
</feature>
<dbReference type="VEuPathDB" id="FungiDB:BO78DRAFT_465900"/>
<dbReference type="InterPro" id="IPR000026">
    <property type="entry name" value="N1-like"/>
</dbReference>
<evidence type="ECO:0000256" key="8">
    <source>
        <dbReference type="ARBA" id="ARBA00034015"/>
    </source>
</evidence>
<keyword evidence="4" id="KW-0255">Endonuclease</keyword>
<keyword evidence="5" id="KW-0378">Hydrolase</keyword>
<dbReference type="EMBL" id="KZ826316">
    <property type="protein sequence ID" value="PYI11930.1"/>
    <property type="molecule type" value="Genomic_DNA"/>
</dbReference>
<accession>A0A319EQR8</accession>
<name>A0A319EQR8_ASPSB</name>
<dbReference type="GO" id="GO:0016787">
    <property type="term" value="F:hydrolase activity"/>
    <property type="evidence" value="ECO:0007669"/>
    <property type="project" value="UniProtKB-KW"/>
</dbReference>
<keyword evidence="7" id="KW-0456">Lyase</keyword>
<dbReference type="OrthoDB" id="5425539at2759"/>
<dbReference type="STRING" id="1448318.A0A319EQR8"/>
<dbReference type="Pfam" id="PF00545">
    <property type="entry name" value="Ribonuclease"/>
    <property type="match status" value="1"/>
</dbReference>
<dbReference type="GO" id="GO:0046589">
    <property type="term" value="F:ribonuclease T1 activity"/>
    <property type="evidence" value="ECO:0007669"/>
    <property type="project" value="UniProtKB-EC"/>
</dbReference>